<dbReference type="SUPFAM" id="SSF64288">
    <property type="entry name" value="Chorismate lyase-like"/>
    <property type="match status" value="1"/>
</dbReference>
<organism evidence="1 2">
    <name type="scientific">Brytella acorum</name>
    <dbReference type="NCBI Taxonomy" id="2959299"/>
    <lineage>
        <taxon>Bacteria</taxon>
        <taxon>Pseudomonadati</taxon>
        <taxon>Pseudomonadota</taxon>
        <taxon>Alphaproteobacteria</taxon>
        <taxon>Acetobacterales</taxon>
        <taxon>Acetobacteraceae</taxon>
        <taxon>Brytella</taxon>
    </lineage>
</organism>
<evidence type="ECO:0008006" key="3">
    <source>
        <dbReference type="Google" id="ProtNLM"/>
    </source>
</evidence>
<gene>
    <name evidence="1" type="ORF">LMG32879_001699</name>
</gene>
<dbReference type="RefSeq" id="WP_289841106.1">
    <property type="nucleotide sequence ID" value="NZ_CATKSH010000008.1"/>
</dbReference>
<proteinExistence type="predicted"/>
<evidence type="ECO:0000313" key="2">
    <source>
        <dbReference type="Proteomes" id="UP001176960"/>
    </source>
</evidence>
<comment type="caution">
    <text evidence="1">The sequence shown here is derived from an EMBL/GenBank/DDBJ whole genome shotgun (WGS) entry which is preliminary data.</text>
</comment>
<reference evidence="1" key="1">
    <citation type="submission" date="2023-03" db="EMBL/GenBank/DDBJ databases">
        <authorList>
            <person name="Cleenwerck I."/>
        </authorList>
    </citation>
    <scope>NUCLEOTIDE SEQUENCE</scope>
    <source>
        <strain evidence="1">LMG 32879</strain>
    </source>
</reference>
<sequence length="160" mass="17631">MDRVSALRQQLAAQPSATAVLDQRCIALTGGRIQKIHAVRMSASDAPHVQDLEQRLGLSAGECVRVRHVSLNCENIVLSNAWNWYVPVRLTSSMNAVLENSDIPFGRAVHELGFRREPLHTQEKDLPPGVVFRNRGVLRRGGDDAPIAFVIEDYTAAALP</sequence>
<dbReference type="AlphaFoldDB" id="A0AA35Y465"/>
<keyword evidence="2" id="KW-1185">Reference proteome</keyword>
<dbReference type="InterPro" id="IPR028978">
    <property type="entry name" value="Chorismate_lyase_/UTRA_dom_sf"/>
</dbReference>
<protein>
    <recommendedName>
        <fullName evidence="3">UbiC transcription regulator-associated domain-containing protein</fullName>
    </recommendedName>
</protein>
<accession>A0AA35Y465</accession>
<dbReference type="EMBL" id="CATKSH010000008">
    <property type="protein sequence ID" value="CAI9120859.1"/>
    <property type="molecule type" value="Genomic_DNA"/>
</dbReference>
<dbReference type="Gene3D" id="3.40.1410.10">
    <property type="entry name" value="Chorismate lyase-like"/>
    <property type="match status" value="1"/>
</dbReference>
<name>A0AA35Y465_9PROT</name>
<dbReference type="Proteomes" id="UP001176960">
    <property type="component" value="Unassembled WGS sequence"/>
</dbReference>
<evidence type="ECO:0000313" key="1">
    <source>
        <dbReference type="EMBL" id="CAI9120859.1"/>
    </source>
</evidence>